<dbReference type="AlphaFoldDB" id="A0AAV9GVN9"/>
<dbReference type="EMBL" id="MU865925">
    <property type="protein sequence ID" value="KAK4452127.1"/>
    <property type="molecule type" value="Genomic_DNA"/>
</dbReference>
<protein>
    <submittedName>
        <fullName evidence="2">Uncharacterized protein</fullName>
    </submittedName>
</protein>
<dbReference type="Proteomes" id="UP001321760">
    <property type="component" value="Unassembled WGS sequence"/>
</dbReference>
<evidence type="ECO:0000313" key="2">
    <source>
        <dbReference type="EMBL" id="KAK4452127.1"/>
    </source>
</evidence>
<comment type="caution">
    <text evidence="2">The sequence shown here is derived from an EMBL/GenBank/DDBJ whole genome shotgun (WGS) entry which is preliminary data.</text>
</comment>
<name>A0AAV9GVN9_9PEZI</name>
<feature type="compositionally biased region" description="Basic residues" evidence="1">
    <location>
        <begin position="20"/>
        <end position="29"/>
    </location>
</feature>
<reference evidence="2" key="1">
    <citation type="journal article" date="2023" name="Mol. Phylogenet. Evol.">
        <title>Genome-scale phylogeny and comparative genomics of the fungal order Sordariales.</title>
        <authorList>
            <person name="Hensen N."/>
            <person name="Bonometti L."/>
            <person name="Westerberg I."/>
            <person name="Brannstrom I.O."/>
            <person name="Guillou S."/>
            <person name="Cros-Aarteil S."/>
            <person name="Calhoun S."/>
            <person name="Haridas S."/>
            <person name="Kuo A."/>
            <person name="Mondo S."/>
            <person name="Pangilinan J."/>
            <person name="Riley R."/>
            <person name="LaButti K."/>
            <person name="Andreopoulos B."/>
            <person name="Lipzen A."/>
            <person name="Chen C."/>
            <person name="Yan M."/>
            <person name="Daum C."/>
            <person name="Ng V."/>
            <person name="Clum A."/>
            <person name="Steindorff A."/>
            <person name="Ohm R.A."/>
            <person name="Martin F."/>
            <person name="Silar P."/>
            <person name="Natvig D.O."/>
            <person name="Lalanne C."/>
            <person name="Gautier V."/>
            <person name="Ament-Velasquez S.L."/>
            <person name="Kruys A."/>
            <person name="Hutchinson M.I."/>
            <person name="Powell A.J."/>
            <person name="Barry K."/>
            <person name="Miller A.N."/>
            <person name="Grigoriev I.V."/>
            <person name="Debuchy R."/>
            <person name="Gladieux P."/>
            <person name="Hiltunen Thoren M."/>
            <person name="Johannesson H."/>
        </authorList>
    </citation>
    <scope>NUCLEOTIDE SEQUENCE</scope>
    <source>
        <strain evidence="2">PSN243</strain>
    </source>
</reference>
<proteinExistence type="predicted"/>
<evidence type="ECO:0000313" key="3">
    <source>
        <dbReference type="Proteomes" id="UP001321760"/>
    </source>
</evidence>
<accession>A0AAV9GVN9</accession>
<reference evidence="2" key="2">
    <citation type="submission" date="2023-05" db="EMBL/GenBank/DDBJ databases">
        <authorList>
            <consortium name="Lawrence Berkeley National Laboratory"/>
            <person name="Steindorff A."/>
            <person name="Hensen N."/>
            <person name="Bonometti L."/>
            <person name="Westerberg I."/>
            <person name="Brannstrom I.O."/>
            <person name="Guillou S."/>
            <person name="Cros-Aarteil S."/>
            <person name="Calhoun S."/>
            <person name="Haridas S."/>
            <person name="Kuo A."/>
            <person name="Mondo S."/>
            <person name="Pangilinan J."/>
            <person name="Riley R."/>
            <person name="Labutti K."/>
            <person name="Andreopoulos B."/>
            <person name="Lipzen A."/>
            <person name="Chen C."/>
            <person name="Yanf M."/>
            <person name="Daum C."/>
            <person name="Ng V."/>
            <person name="Clum A."/>
            <person name="Ohm R."/>
            <person name="Martin F."/>
            <person name="Silar P."/>
            <person name="Natvig D."/>
            <person name="Lalanne C."/>
            <person name="Gautier V."/>
            <person name="Ament-Velasquez S.L."/>
            <person name="Kruys A."/>
            <person name="Hutchinson M.I."/>
            <person name="Powell A.J."/>
            <person name="Barry K."/>
            <person name="Miller A.N."/>
            <person name="Grigoriev I.V."/>
            <person name="Debuchy R."/>
            <person name="Gladieux P."/>
            <person name="Thoren M.H."/>
            <person name="Johannesson H."/>
        </authorList>
    </citation>
    <scope>NUCLEOTIDE SEQUENCE</scope>
    <source>
        <strain evidence="2">PSN243</strain>
    </source>
</reference>
<keyword evidence="3" id="KW-1185">Reference proteome</keyword>
<sequence length="368" mass="40802">MTAIKRAHQRHLSKPQPAKRSNKQTHRAHRKRIINNEMVAKMPPRLHQTDLPPGLSLDVRRRHLLEYAPPQGPQLGNTPHHELWLHGLQRQNRHERIIAAVPNIHDMLKMILEPDEEADFELSGRTQMRGFAVWGLALFPFQPIEPPNVQSTCAFAQSTAVSCQPGSSFSDLRRRDCARHTVQRLSSKPHREGLFMLFVLNGLSLAGVATLPFCNEPTPSPIGSGVWFTNILSVAHNMSSRPYNSNAGVVILQSTSSTSRPSSVYSTGSTASRSTHYTTSSSSQSTMDASRSSSSSSRGSGSSHRTYRSGKAGPNSGYAINVTEIPRPRGPDIVLFQQSQHRSSAPRDEPYTRQSTHGSSSRDHSYYK</sequence>
<gene>
    <name evidence="2" type="ORF">QBC34DRAFT_492559</name>
</gene>
<feature type="region of interest" description="Disordered" evidence="1">
    <location>
        <begin position="1"/>
        <end position="29"/>
    </location>
</feature>
<feature type="region of interest" description="Disordered" evidence="1">
    <location>
        <begin position="258"/>
        <end position="368"/>
    </location>
</feature>
<feature type="compositionally biased region" description="Low complexity" evidence="1">
    <location>
        <begin position="258"/>
        <end position="304"/>
    </location>
</feature>
<evidence type="ECO:0000256" key="1">
    <source>
        <dbReference type="SAM" id="MobiDB-lite"/>
    </source>
</evidence>
<feature type="compositionally biased region" description="Basic residues" evidence="1">
    <location>
        <begin position="1"/>
        <end position="13"/>
    </location>
</feature>
<organism evidence="2 3">
    <name type="scientific">Podospora aff. communis PSN243</name>
    <dbReference type="NCBI Taxonomy" id="3040156"/>
    <lineage>
        <taxon>Eukaryota</taxon>
        <taxon>Fungi</taxon>
        <taxon>Dikarya</taxon>
        <taxon>Ascomycota</taxon>
        <taxon>Pezizomycotina</taxon>
        <taxon>Sordariomycetes</taxon>
        <taxon>Sordariomycetidae</taxon>
        <taxon>Sordariales</taxon>
        <taxon>Podosporaceae</taxon>
        <taxon>Podospora</taxon>
    </lineage>
</organism>